<gene>
    <name evidence="2" type="ORF">ABVV53_10735</name>
</gene>
<accession>A0ABV2D2S6</accession>
<reference evidence="2 3" key="1">
    <citation type="submission" date="2024-07" db="EMBL/GenBank/DDBJ databases">
        <title>Novosphingobium kalidii RD2P27.</title>
        <authorList>
            <person name="Sun J.-Q."/>
        </authorList>
    </citation>
    <scope>NUCLEOTIDE SEQUENCE [LARGE SCALE GENOMIC DNA]</scope>
    <source>
        <strain evidence="2 3">RD2P27</strain>
    </source>
</reference>
<keyword evidence="3" id="KW-1185">Reference proteome</keyword>
<sequence length="170" mass="19047">MVELRTDRLLLRKARQDDLGGFHTLLSDARAMTFWYCPPHQDVAVTQAWLDDMIGIDPGSGEDFAVEFGEALIGKVGMRRFPTIGFIFHPDVWGRGLASEAVRSVIDRAFREHGLPLIKADVDPRNDPLLRLLNRLGFVETGRAEETGLIGGKWCDSVFLHLKAEMWNGG</sequence>
<dbReference type="RefSeq" id="WP_353984426.1">
    <property type="nucleotide sequence ID" value="NZ_JBEWLY010000015.1"/>
</dbReference>
<dbReference type="InterPro" id="IPR016181">
    <property type="entry name" value="Acyl_CoA_acyltransferase"/>
</dbReference>
<name>A0ABV2D2S6_9SPHN</name>
<evidence type="ECO:0000313" key="2">
    <source>
        <dbReference type="EMBL" id="MET1755929.1"/>
    </source>
</evidence>
<protein>
    <submittedName>
        <fullName evidence="2">GNAT family N-acetyltransferase</fullName>
    </submittedName>
</protein>
<dbReference type="Pfam" id="PF13302">
    <property type="entry name" value="Acetyltransf_3"/>
    <property type="match status" value="1"/>
</dbReference>
<dbReference type="InterPro" id="IPR000182">
    <property type="entry name" value="GNAT_dom"/>
</dbReference>
<dbReference type="EMBL" id="JBEWLY010000015">
    <property type="protein sequence ID" value="MET1755929.1"/>
    <property type="molecule type" value="Genomic_DNA"/>
</dbReference>
<dbReference type="SUPFAM" id="SSF55729">
    <property type="entry name" value="Acyl-CoA N-acyltransferases (Nat)"/>
    <property type="match status" value="1"/>
</dbReference>
<evidence type="ECO:0000259" key="1">
    <source>
        <dbReference type="PROSITE" id="PS51186"/>
    </source>
</evidence>
<dbReference type="InterPro" id="IPR051531">
    <property type="entry name" value="N-acetyltransferase"/>
</dbReference>
<dbReference type="PANTHER" id="PTHR43792:SF1">
    <property type="entry name" value="N-ACETYLTRANSFERASE DOMAIN-CONTAINING PROTEIN"/>
    <property type="match status" value="1"/>
</dbReference>
<comment type="caution">
    <text evidence="2">The sequence shown here is derived from an EMBL/GenBank/DDBJ whole genome shotgun (WGS) entry which is preliminary data.</text>
</comment>
<feature type="domain" description="N-acetyltransferase" evidence="1">
    <location>
        <begin position="9"/>
        <end position="165"/>
    </location>
</feature>
<proteinExistence type="predicted"/>
<dbReference type="PROSITE" id="PS51186">
    <property type="entry name" value="GNAT"/>
    <property type="match status" value="1"/>
</dbReference>
<dbReference type="PANTHER" id="PTHR43792">
    <property type="entry name" value="GNAT FAMILY, PUTATIVE (AFU_ORTHOLOGUE AFUA_3G00765)-RELATED-RELATED"/>
    <property type="match status" value="1"/>
</dbReference>
<organism evidence="2 3">
    <name type="scientific">Novosphingobium kalidii</name>
    <dbReference type="NCBI Taxonomy" id="3230299"/>
    <lineage>
        <taxon>Bacteria</taxon>
        <taxon>Pseudomonadati</taxon>
        <taxon>Pseudomonadota</taxon>
        <taxon>Alphaproteobacteria</taxon>
        <taxon>Sphingomonadales</taxon>
        <taxon>Sphingomonadaceae</taxon>
        <taxon>Novosphingobium</taxon>
    </lineage>
</organism>
<evidence type="ECO:0000313" key="3">
    <source>
        <dbReference type="Proteomes" id="UP001548713"/>
    </source>
</evidence>
<dbReference type="Proteomes" id="UP001548713">
    <property type="component" value="Unassembled WGS sequence"/>
</dbReference>
<dbReference type="Gene3D" id="3.40.630.30">
    <property type="match status" value="1"/>
</dbReference>